<feature type="domain" description="Aspartate/glutamate/uridylate kinase" evidence="14">
    <location>
        <begin position="5"/>
        <end position="205"/>
    </location>
</feature>
<proteinExistence type="inferred from homology"/>
<name>A0A1G2B5X7_9BACT</name>
<evidence type="ECO:0000256" key="4">
    <source>
        <dbReference type="ARBA" id="ARBA00012899"/>
    </source>
</evidence>
<comment type="similarity">
    <text evidence="3">Belongs to the UMP kinase family.</text>
</comment>
<dbReference type="GO" id="GO:0005524">
    <property type="term" value="F:ATP binding"/>
    <property type="evidence" value="ECO:0007669"/>
    <property type="project" value="UniProtKB-KW"/>
</dbReference>
<dbReference type="EC" id="2.7.4.22" evidence="4"/>
<comment type="caution">
    <text evidence="15">The sequence shown here is derived from an EMBL/GenBank/DDBJ whole genome shotgun (WGS) entry which is preliminary data.</text>
</comment>
<keyword evidence="10" id="KW-0067">ATP-binding</keyword>
<dbReference type="InterPro" id="IPR011817">
    <property type="entry name" value="Uridylate_kinase"/>
</dbReference>
<dbReference type="PIRSF" id="PIRSF005650">
    <property type="entry name" value="Uridylate_kin"/>
    <property type="match status" value="1"/>
</dbReference>
<accession>A0A1G2B5X7</accession>
<keyword evidence="11" id="KW-0665">Pyrimidine biosynthesis</keyword>
<comment type="pathway">
    <text evidence="2">Pyrimidine metabolism; CTP biosynthesis via de novo pathway; UDP from UMP (UMPK route): step 1/1.</text>
</comment>
<comment type="subcellular location">
    <subcellularLocation>
        <location evidence="1">Cytoplasm</location>
    </subcellularLocation>
</comment>
<dbReference type="Pfam" id="PF00696">
    <property type="entry name" value="AA_kinase"/>
    <property type="match status" value="1"/>
</dbReference>
<dbReference type="PANTHER" id="PTHR42833:SF4">
    <property type="entry name" value="URIDYLATE KINASE PUMPKIN, CHLOROPLASTIC"/>
    <property type="match status" value="1"/>
</dbReference>
<gene>
    <name evidence="15" type="ORF">A2898_03675</name>
</gene>
<dbReference type="InterPro" id="IPR011818">
    <property type="entry name" value="Uridylate_kinase_arch/spir"/>
</dbReference>
<reference evidence="15 16" key="1">
    <citation type="journal article" date="2016" name="Nat. Commun.">
        <title>Thousands of microbial genomes shed light on interconnected biogeochemical processes in an aquifer system.</title>
        <authorList>
            <person name="Anantharaman K."/>
            <person name="Brown C.T."/>
            <person name="Hug L.A."/>
            <person name="Sharon I."/>
            <person name="Castelle C.J."/>
            <person name="Probst A.J."/>
            <person name="Thomas B.C."/>
            <person name="Singh A."/>
            <person name="Wilkins M.J."/>
            <person name="Karaoz U."/>
            <person name="Brodie E.L."/>
            <person name="Williams K.H."/>
            <person name="Hubbard S.S."/>
            <person name="Banfield J.F."/>
        </authorList>
    </citation>
    <scope>NUCLEOTIDE SEQUENCE [LARGE SCALE GENOMIC DNA]</scope>
</reference>
<keyword evidence="6" id="KW-0963">Cytoplasm</keyword>
<dbReference type="PANTHER" id="PTHR42833">
    <property type="entry name" value="URIDYLATE KINASE"/>
    <property type="match status" value="1"/>
</dbReference>
<dbReference type="STRING" id="1798543.A2898_03675"/>
<dbReference type="GO" id="GO:0006225">
    <property type="term" value="P:UDP biosynthetic process"/>
    <property type="evidence" value="ECO:0007669"/>
    <property type="project" value="TreeGrafter"/>
</dbReference>
<evidence type="ECO:0000313" key="16">
    <source>
        <dbReference type="Proteomes" id="UP000179164"/>
    </source>
</evidence>
<keyword evidence="8" id="KW-0547">Nucleotide-binding</keyword>
<dbReference type="GO" id="GO:0005737">
    <property type="term" value="C:cytoplasm"/>
    <property type="evidence" value="ECO:0007669"/>
    <property type="project" value="UniProtKB-SubCell"/>
</dbReference>
<protein>
    <recommendedName>
        <fullName evidence="5">Uridylate kinase</fullName>
        <ecNumber evidence="4">2.7.4.22</ecNumber>
    </recommendedName>
    <alternativeName>
        <fullName evidence="12">Uridine monophosphate kinase</fullName>
    </alternativeName>
</protein>
<evidence type="ECO:0000256" key="13">
    <source>
        <dbReference type="ARBA" id="ARBA00047767"/>
    </source>
</evidence>
<dbReference type="AlphaFoldDB" id="A0A1G2B5X7"/>
<dbReference type="InterPro" id="IPR036393">
    <property type="entry name" value="AceGlu_kinase-like_sf"/>
</dbReference>
<dbReference type="GO" id="GO:0044210">
    <property type="term" value="P:'de novo' CTP biosynthetic process"/>
    <property type="evidence" value="ECO:0007669"/>
    <property type="project" value="UniProtKB-UniPathway"/>
</dbReference>
<evidence type="ECO:0000256" key="9">
    <source>
        <dbReference type="ARBA" id="ARBA00022777"/>
    </source>
</evidence>
<dbReference type="EMBL" id="MHKE01000006">
    <property type="protein sequence ID" value="OGY84608.1"/>
    <property type="molecule type" value="Genomic_DNA"/>
</dbReference>
<evidence type="ECO:0000256" key="6">
    <source>
        <dbReference type="ARBA" id="ARBA00022490"/>
    </source>
</evidence>
<evidence type="ECO:0000256" key="2">
    <source>
        <dbReference type="ARBA" id="ARBA00004791"/>
    </source>
</evidence>
<dbReference type="SUPFAM" id="SSF53633">
    <property type="entry name" value="Carbamate kinase-like"/>
    <property type="match status" value="1"/>
</dbReference>
<keyword evidence="7" id="KW-0808">Transferase</keyword>
<evidence type="ECO:0000256" key="10">
    <source>
        <dbReference type="ARBA" id="ARBA00022840"/>
    </source>
</evidence>
<evidence type="ECO:0000256" key="7">
    <source>
        <dbReference type="ARBA" id="ARBA00022679"/>
    </source>
</evidence>
<evidence type="ECO:0000313" key="15">
    <source>
        <dbReference type="EMBL" id="OGY84608.1"/>
    </source>
</evidence>
<evidence type="ECO:0000256" key="12">
    <source>
        <dbReference type="ARBA" id="ARBA00032092"/>
    </source>
</evidence>
<sequence length="228" mass="24975">MSIRKTVILSLGGSIIIPKKISVVYLRKFRSLILDLCKHGYRFVIVTGGGNVCRDYQKAAKNIIPITSDDLDWIGIAATKMNAELIRSLFGLSAYHEVLANPTKRIVSEKKILVGAGWKPGSSSDKDAVMLAHAYGAEMVVNMSNIEYVYTADPRKVKTARSIPRMTWDELLKLTGTKHTPGYHVPFDPEASKLAKQLGLTIIVCKGADLRNLRSVITGGVFTGTVIS</sequence>
<dbReference type="Gene3D" id="3.40.1160.10">
    <property type="entry name" value="Acetylglutamate kinase-like"/>
    <property type="match status" value="1"/>
</dbReference>
<evidence type="ECO:0000256" key="11">
    <source>
        <dbReference type="ARBA" id="ARBA00022975"/>
    </source>
</evidence>
<dbReference type="GO" id="GO:0033862">
    <property type="term" value="F:UMP kinase activity"/>
    <property type="evidence" value="ECO:0007669"/>
    <property type="project" value="UniProtKB-EC"/>
</dbReference>
<dbReference type="UniPathway" id="UPA00159">
    <property type="reaction ID" value="UER00275"/>
</dbReference>
<evidence type="ECO:0000256" key="3">
    <source>
        <dbReference type="ARBA" id="ARBA00007614"/>
    </source>
</evidence>
<evidence type="ECO:0000259" key="14">
    <source>
        <dbReference type="Pfam" id="PF00696"/>
    </source>
</evidence>
<comment type="catalytic activity">
    <reaction evidence="13">
        <text>UMP + ATP = UDP + ADP</text>
        <dbReference type="Rhea" id="RHEA:24400"/>
        <dbReference type="ChEBI" id="CHEBI:30616"/>
        <dbReference type="ChEBI" id="CHEBI:57865"/>
        <dbReference type="ChEBI" id="CHEBI:58223"/>
        <dbReference type="ChEBI" id="CHEBI:456216"/>
        <dbReference type="EC" id="2.7.4.22"/>
    </reaction>
</comment>
<keyword evidence="9" id="KW-0418">Kinase</keyword>
<organism evidence="15 16">
    <name type="scientific">Candidatus Kerfeldbacteria bacterium RIFCSPLOWO2_01_FULL_48_11</name>
    <dbReference type="NCBI Taxonomy" id="1798543"/>
    <lineage>
        <taxon>Bacteria</taxon>
        <taxon>Candidatus Kerfeldiibacteriota</taxon>
    </lineage>
</organism>
<evidence type="ECO:0000256" key="8">
    <source>
        <dbReference type="ARBA" id="ARBA00022741"/>
    </source>
</evidence>
<dbReference type="InterPro" id="IPR001048">
    <property type="entry name" value="Asp/Glu/Uridylate_kinase"/>
</dbReference>
<evidence type="ECO:0000256" key="1">
    <source>
        <dbReference type="ARBA" id="ARBA00004496"/>
    </source>
</evidence>
<dbReference type="Proteomes" id="UP000179164">
    <property type="component" value="Unassembled WGS sequence"/>
</dbReference>
<dbReference type="NCBIfam" id="TIGR02076">
    <property type="entry name" value="pyrH_arch"/>
    <property type="match status" value="1"/>
</dbReference>
<evidence type="ECO:0000256" key="5">
    <source>
        <dbReference type="ARBA" id="ARBA00016403"/>
    </source>
</evidence>